<proteinExistence type="predicted"/>
<dbReference type="PRINTS" id="PR00455">
    <property type="entry name" value="HTHTETR"/>
</dbReference>
<evidence type="ECO:0000256" key="4">
    <source>
        <dbReference type="PROSITE-ProRule" id="PRU00335"/>
    </source>
</evidence>
<sequence>MARKKSIDTDAILDAAEIVLLRDGIRHFTLDSVAGQAKVSKGGLTYSFPSKEALIEALLTREMTRFIGQIEAQSLAWRPDPQAKLLGYIDATRDEAQSISARAISLLTTLSQAPELMVSVSETYRGALDGIGHITPDERRARLAFFATEGVFLLQGMGILQLTEAERRTILEDAKSLYLLNAPFMKRREDHDHSAPQNVVPDVSAQLNKQVRAQKRSAQIVVAASQVIAREGIHGLTHRAVAREANVPLGSTTYYFRDLDDLLNAVVIKAIALFREEMQRWLIQHHEAPIPDMLTAFIMSKINNINELTREYEIFTAAISRPSMRPYALEWSDTVIELLKTVVPVNAALPLGTVMNGFLVRGLLEGRSCSLDYTKIHRVISSLLAPYC</sequence>
<feature type="domain" description="HTH tetR-type" evidence="5">
    <location>
        <begin position="214"/>
        <end position="274"/>
    </location>
</feature>
<evidence type="ECO:0000256" key="1">
    <source>
        <dbReference type="ARBA" id="ARBA00023015"/>
    </source>
</evidence>
<evidence type="ECO:0000313" key="6">
    <source>
        <dbReference type="EMBL" id="SAY44685.1"/>
    </source>
</evidence>
<dbReference type="Pfam" id="PF17937">
    <property type="entry name" value="TetR_C_28"/>
    <property type="match status" value="1"/>
</dbReference>
<gene>
    <name evidence="6" type="ORF">PWN146_03396</name>
</gene>
<feature type="domain" description="HTH tetR-type" evidence="5">
    <location>
        <begin position="6"/>
        <end position="66"/>
    </location>
</feature>
<dbReference type="Gene3D" id="1.10.357.10">
    <property type="entry name" value="Tetracycline Repressor, domain 2"/>
    <property type="match status" value="2"/>
</dbReference>
<dbReference type="InterPro" id="IPR041479">
    <property type="entry name" value="TetR_CgmR_C"/>
</dbReference>
<evidence type="ECO:0000256" key="2">
    <source>
        <dbReference type="ARBA" id="ARBA00023125"/>
    </source>
</evidence>
<accession>A0A1C3HI37</accession>
<keyword evidence="1" id="KW-0805">Transcription regulation</keyword>
<feature type="DNA-binding region" description="H-T-H motif" evidence="4">
    <location>
        <begin position="237"/>
        <end position="256"/>
    </location>
</feature>
<protein>
    <submittedName>
        <fullName evidence="6">Transcriptional regulator BetI</fullName>
    </submittedName>
</protein>
<dbReference type="PROSITE" id="PS50977">
    <property type="entry name" value="HTH_TETR_2"/>
    <property type="match status" value="2"/>
</dbReference>
<dbReference type="GO" id="GO:0003700">
    <property type="term" value="F:DNA-binding transcription factor activity"/>
    <property type="evidence" value="ECO:0007669"/>
    <property type="project" value="TreeGrafter"/>
</dbReference>
<dbReference type="AlphaFoldDB" id="A0A1C3HI37"/>
<dbReference type="PANTHER" id="PTHR30055:SF234">
    <property type="entry name" value="HTH-TYPE TRANSCRIPTIONAL REGULATOR BETI"/>
    <property type="match status" value="1"/>
</dbReference>
<name>A0A1C3HI37_SERMA</name>
<dbReference type="EMBL" id="LT575490">
    <property type="protein sequence ID" value="SAY44685.1"/>
    <property type="molecule type" value="Genomic_DNA"/>
</dbReference>
<dbReference type="PANTHER" id="PTHR30055">
    <property type="entry name" value="HTH-TYPE TRANSCRIPTIONAL REGULATOR RUTR"/>
    <property type="match status" value="1"/>
</dbReference>
<feature type="DNA-binding region" description="H-T-H motif" evidence="4">
    <location>
        <begin position="29"/>
        <end position="48"/>
    </location>
</feature>
<organism evidence="6">
    <name type="scientific">Serratia marcescens</name>
    <dbReference type="NCBI Taxonomy" id="615"/>
    <lineage>
        <taxon>Bacteria</taxon>
        <taxon>Pseudomonadati</taxon>
        <taxon>Pseudomonadota</taxon>
        <taxon>Gammaproteobacteria</taxon>
        <taxon>Enterobacterales</taxon>
        <taxon>Yersiniaceae</taxon>
        <taxon>Serratia</taxon>
    </lineage>
</organism>
<dbReference type="SUPFAM" id="SSF46689">
    <property type="entry name" value="Homeodomain-like"/>
    <property type="match status" value="2"/>
</dbReference>
<evidence type="ECO:0000259" key="5">
    <source>
        <dbReference type="PROSITE" id="PS50977"/>
    </source>
</evidence>
<dbReference type="GO" id="GO:0000976">
    <property type="term" value="F:transcription cis-regulatory region binding"/>
    <property type="evidence" value="ECO:0007669"/>
    <property type="project" value="TreeGrafter"/>
</dbReference>
<keyword evidence="2 4" id="KW-0238">DNA-binding</keyword>
<reference evidence="6" key="1">
    <citation type="submission" date="2016-05" db="EMBL/GenBank/DDBJ databases">
        <authorList>
            <person name="Cock P.J.A."/>
            <person name="Cock P.J.A."/>
        </authorList>
    </citation>
    <scope>NUCLEOTIDE SEQUENCE</scope>
    <source>
        <strain evidence="6">PWN146_assembly</strain>
    </source>
</reference>
<keyword evidence="3" id="KW-0804">Transcription</keyword>
<evidence type="ECO:0000256" key="3">
    <source>
        <dbReference type="ARBA" id="ARBA00023163"/>
    </source>
</evidence>
<dbReference type="InterPro" id="IPR050109">
    <property type="entry name" value="HTH-type_TetR-like_transc_reg"/>
</dbReference>
<dbReference type="InterPro" id="IPR001647">
    <property type="entry name" value="HTH_TetR"/>
</dbReference>
<dbReference type="InterPro" id="IPR009057">
    <property type="entry name" value="Homeodomain-like_sf"/>
</dbReference>
<dbReference type="Pfam" id="PF00440">
    <property type="entry name" value="TetR_N"/>
    <property type="match status" value="2"/>
</dbReference>